<dbReference type="PROSITE" id="PS50994">
    <property type="entry name" value="INTEGRASE"/>
    <property type="match status" value="1"/>
</dbReference>
<evidence type="ECO:0000313" key="3">
    <source>
        <dbReference type="EMBL" id="ESK81911.1"/>
    </source>
</evidence>
<dbReference type="InterPro" id="IPR041588">
    <property type="entry name" value="Integrase_H2C2"/>
</dbReference>
<dbReference type="Pfam" id="PF17921">
    <property type="entry name" value="Integrase_H2C2"/>
    <property type="match status" value="1"/>
</dbReference>
<keyword evidence="4" id="KW-1185">Reference proteome</keyword>
<dbReference type="SUPFAM" id="SSF53098">
    <property type="entry name" value="Ribonuclease H-like"/>
    <property type="match status" value="1"/>
</dbReference>
<keyword evidence="1" id="KW-0694">RNA-binding</keyword>
<gene>
    <name evidence="3" type="ORF">Moror_686</name>
</gene>
<dbReference type="InterPro" id="IPR001584">
    <property type="entry name" value="Integrase_cat-core"/>
</dbReference>
<sequence length="267" mass="30497">MSVNPQNLQLIFTKEQLISSLQATYLEEPVLRASVLMDIKKLYSDIQTALPSDPEAVAGMQHVQKGHNQWTIDDSGLLRLDDRIFVPSANDLHLQVCKHHHDHILASHFGQNRMLAIIWCSYTWPQIWDFVKDYVRSCTDCGRNKSRQHWPYGMLKPLPVPTQPWDSISLDFIEQLPDSNGHTAILIIIDRASKQAIFISLPKKITSETLTQLFVIHIFSKHGILNHVTSDCRSKFISSFSLSLRQALNMTLHFTSSYHPEADGQTK</sequence>
<dbReference type="InterPro" id="IPR036397">
    <property type="entry name" value="RNaseH_sf"/>
</dbReference>
<reference evidence="3 4" key="1">
    <citation type="journal article" date="2014" name="BMC Genomics">
        <title>Genome and secretome analysis of the hemibiotrophic fungal pathogen, Moniliophthora roreri, which causes frosty pod rot disease of cacao: mechanisms of the biotrophic and necrotrophic phases.</title>
        <authorList>
            <person name="Meinhardt L.W."/>
            <person name="Costa G.G.L."/>
            <person name="Thomazella D.P.T."/>
            <person name="Teixeira P.J.P.L."/>
            <person name="Carazzolle M.F."/>
            <person name="Schuster S.C."/>
            <person name="Carlson J.E."/>
            <person name="Guiltinan M.J."/>
            <person name="Mieczkowski P."/>
            <person name="Farmer A."/>
            <person name="Ramaraj T."/>
            <person name="Crozier J."/>
            <person name="Davis R.E."/>
            <person name="Shao J."/>
            <person name="Melnick R.L."/>
            <person name="Pereira G.A.G."/>
            <person name="Bailey B.A."/>
        </authorList>
    </citation>
    <scope>NUCLEOTIDE SEQUENCE [LARGE SCALE GENOMIC DNA]</scope>
    <source>
        <strain evidence="3 4">MCA 2997</strain>
    </source>
</reference>
<dbReference type="GO" id="GO:0015074">
    <property type="term" value="P:DNA integration"/>
    <property type="evidence" value="ECO:0007669"/>
    <property type="project" value="InterPro"/>
</dbReference>
<dbReference type="Gene3D" id="3.30.420.10">
    <property type="entry name" value="Ribonuclease H-like superfamily/Ribonuclease H"/>
    <property type="match status" value="1"/>
</dbReference>
<evidence type="ECO:0000256" key="1">
    <source>
        <dbReference type="ARBA" id="ARBA00022884"/>
    </source>
</evidence>
<feature type="domain" description="Integrase catalytic" evidence="2">
    <location>
        <begin position="160"/>
        <end position="267"/>
    </location>
</feature>
<organism evidence="3 4">
    <name type="scientific">Moniliophthora roreri (strain MCA 2997)</name>
    <name type="common">Cocoa frosty pod rot fungus</name>
    <name type="synonym">Crinipellis roreri</name>
    <dbReference type="NCBI Taxonomy" id="1381753"/>
    <lineage>
        <taxon>Eukaryota</taxon>
        <taxon>Fungi</taxon>
        <taxon>Dikarya</taxon>
        <taxon>Basidiomycota</taxon>
        <taxon>Agaricomycotina</taxon>
        <taxon>Agaricomycetes</taxon>
        <taxon>Agaricomycetidae</taxon>
        <taxon>Agaricales</taxon>
        <taxon>Marasmiineae</taxon>
        <taxon>Marasmiaceae</taxon>
        <taxon>Moniliophthora</taxon>
    </lineage>
</organism>
<proteinExistence type="predicted"/>
<dbReference type="PANTHER" id="PTHR37984">
    <property type="entry name" value="PROTEIN CBG26694"/>
    <property type="match status" value="1"/>
</dbReference>
<dbReference type="InterPro" id="IPR050951">
    <property type="entry name" value="Retrovirus_Pol_polyprotein"/>
</dbReference>
<dbReference type="Proteomes" id="UP000017559">
    <property type="component" value="Unassembled WGS sequence"/>
</dbReference>
<dbReference type="AlphaFoldDB" id="V2WMY5"/>
<dbReference type="KEGG" id="mrr:Moror_686"/>
<dbReference type="InterPro" id="IPR012337">
    <property type="entry name" value="RNaseH-like_sf"/>
</dbReference>
<dbReference type="GO" id="GO:0005634">
    <property type="term" value="C:nucleus"/>
    <property type="evidence" value="ECO:0007669"/>
    <property type="project" value="UniProtKB-ARBA"/>
</dbReference>
<dbReference type="Gene3D" id="1.10.340.70">
    <property type="match status" value="1"/>
</dbReference>
<dbReference type="EMBL" id="AWSO01002167">
    <property type="protein sequence ID" value="ESK81911.1"/>
    <property type="molecule type" value="Genomic_DNA"/>
</dbReference>
<evidence type="ECO:0000313" key="4">
    <source>
        <dbReference type="Proteomes" id="UP000017559"/>
    </source>
</evidence>
<dbReference type="PANTHER" id="PTHR37984:SF5">
    <property type="entry name" value="PROTEIN NYNRIN-LIKE"/>
    <property type="match status" value="1"/>
</dbReference>
<protein>
    <submittedName>
        <fullName evidence="3">Retrotransposon nucleocapsid protein</fullName>
    </submittedName>
</protein>
<dbReference type="OrthoDB" id="3256826at2759"/>
<name>V2WMY5_MONRO</name>
<dbReference type="HOGENOM" id="CLU_1042399_0_0_1"/>
<accession>V2WMY5</accession>
<evidence type="ECO:0000259" key="2">
    <source>
        <dbReference type="PROSITE" id="PS50994"/>
    </source>
</evidence>
<comment type="caution">
    <text evidence="3">The sequence shown here is derived from an EMBL/GenBank/DDBJ whole genome shotgun (WGS) entry which is preliminary data.</text>
</comment>
<dbReference type="GO" id="GO:0003723">
    <property type="term" value="F:RNA binding"/>
    <property type="evidence" value="ECO:0007669"/>
    <property type="project" value="UniProtKB-KW"/>
</dbReference>